<evidence type="ECO:0000313" key="3">
    <source>
        <dbReference type="Proteomes" id="UP000008975"/>
    </source>
</evidence>
<reference key="2">
    <citation type="submission" date="2011-02" db="EMBL/GenBank/DDBJ databases">
        <title>Genome sequence of Microbacterium testaceum StLB037.</title>
        <authorList>
            <person name="Morohoshi T."/>
            <person name="Wang W.Z."/>
            <person name="Someya N."/>
            <person name="Ikeda T."/>
        </authorList>
    </citation>
    <scope>NUCLEOTIDE SEQUENCE</scope>
    <source>
        <strain>StLB037</strain>
    </source>
</reference>
<dbReference type="KEGG" id="mts:MTES_1413"/>
<keyword evidence="1" id="KW-0812">Transmembrane</keyword>
<dbReference type="OrthoDB" id="3260856at2"/>
<organism evidence="2 3">
    <name type="scientific">Microbacterium testaceum (strain StLB037)</name>
    <dbReference type="NCBI Taxonomy" id="979556"/>
    <lineage>
        <taxon>Bacteria</taxon>
        <taxon>Bacillati</taxon>
        <taxon>Actinomycetota</taxon>
        <taxon>Actinomycetes</taxon>
        <taxon>Micrococcales</taxon>
        <taxon>Microbacteriaceae</taxon>
        <taxon>Microbacterium</taxon>
    </lineage>
</organism>
<evidence type="ECO:0000256" key="1">
    <source>
        <dbReference type="SAM" id="Phobius"/>
    </source>
</evidence>
<protein>
    <submittedName>
        <fullName evidence="2">6-phosphogluconate dehydrogenase</fullName>
    </submittedName>
</protein>
<evidence type="ECO:0000313" key="2">
    <source>
        <dbReference type="EMBL" id="BAJ74377.1"/>
    </source>
</evidence>
<dbReference type="AlphaFoldDB" id="E8N8D2"/>
<name>E8N8D2_MICTS</name>
<feature type="transmembrane region" description="Helical" evidence="1">
    <location>
        <begin position="52"/>
        <end position="83"/>
    </location>
</feature>
<dbReference type="eggNOG" id="ENOG50327E9">
    <property type="taxonomic scope" value="Bacteria"/>
</dbReference>
<reference evidence="2 3" key="1">
    <citation type="journal article" date="2011" name="J. Bacteriol.">
        <title>Genome sequence of Microbacterium testaceum StLB037, an N-acylhomoserine lactone-degrading bacterium isolated from potato leaves.</title>
        <authorList>
            <person name="Morohoshi T."/>
            <person name="Wang W.-Z."/>
            <person name="Someya N."/>
            <person name="Ikeda T."/>
        </authorList>
    </citation>
    <scope>NUCLEOTIDE SEQUENCE [LARGE SCALE GENOMIC DNA]</scope>
    <source>
        <strain evidence="2 3">StLB037</strain>
    </source>
</reference>
<dbReference type="EMBL" id="AP012052">
    <property type="protein sequence ID" value="BAJ74377.1"/>
    <property type="molecule type" value="Genomic_DNA"/>
</dbReference>
<dbReference type="STRING" id="979556.MTES_1413"/>
<proteinExistence type="predicted"/>
<keyword evidence="1" id="KW-1133">Transmembrane helix</keyword>
<gene>
    <name evidence="2" type="ordered locus">MTES_1413</name>
</gene>
<feature type="transmembrane region" description="Helical" evidence="1">
    <location>
        <begin position="20"/>
        <end position="40"/>
    </location>
</feature>
<dbReference type="Proteomes" id="UP000008975">
    <property type="component" value="Chromosome"/>
</dbReference>
<keyword evidence="1" id="KW-0472">Membrane</keyword>
<dbReference type="HOGENOM" id="CLU_081556_0_0_11"/>
<dbReference type="RefSeq" id="WP_013584502.1">
    <property type="nucleotide sequence ID" value="NC_015125.1"/>
</dbReference>
<accession>E8N8D2</accession>
<sequence length="297" mass="32260">MGQRRSRLPESVRRHLPWLLPLVIGVGGFFGLGLTGSAMINATRGDESAVGIGVAGLALMGLAYLVAAVAVVFLVVGVVRVLAAAHRRRRWAKGRFTRTEQQAQAVDAAYAQAWHRAGQLRLTLERRQVPPSIDVWDVVPQPGETFFFDTTAQYARYYGQDTTYTTSGGFFFGHPLFVAAGVAMTAAGNASRRSAAEAAAQTQWREQQSVRLLVSNQRLVCNVNGQWLSFFYSAMTAVFPEVDRWSLVCQFDSTSPMLLSGPAIPETALMTVLMTHGPEAVTRHPSLQALAPVASHG</sequence>